<dbReference type="RefSeq" id="WP_055258067.1">
    <property type="nucleotide sequence ID" value="NZ_BCMV01000073.1"/>
</dbReference>
<gene>
    <name evidence="4" type="ORF">ERS852473_00910</name>
</gene>
<keyword evidence="5" id="KW-1185">Reference proteome</keyword>
<feature type="transmembrane region" description="Helical" evidence="2">
    <location>
        <begin position="77"/>
        <end position="95"/>
    </location>
</feature>
<evidence type="ECO:0000313" key="5">
    <source>
        <dbReference type="Proteomes" id="UP000095488"/>
    </source>
</evidence>
<evidence type="ECO:0000313" key="4">
    <source>
        <dbReference type="EMBL" id="CUN70582.1"/>
    </source>
</evidence>
<evidence type="ECO:0000256" key="2">
    <source>
        <dbReference type="SAM" id="Phobius"/>
    </source>
</evidence>
<name>A0ABP2ANP3_SARVE</name>
<keyword evidence="1" id="KW-0175">Coiled coil</keyword>
<dbReference type="EMBL" id="CYZR01000002">
    <property type="protein sequence ID" value="CUN70582.1"/>
    <property type="molecule type" value="Genomic_DNA"/>
</dbReference>
<keyword evidence="2" id="KW-1133">Transmembrane helix</keyword>
<evidence type="ECO:0000256" key="1">
    <source>
        <dbReference type="SAM" id="Coils"/>
    </source>
</evidence>
<dbReference type="InterPro" id="IPR026870">
    <property type="entry name" value="Zinc_ribbon_dom"/>
</dbReference>
<reference evidence="4 5" key="1">
    <citation type="submission" date="2015-09" db="EMBL/GenBank/DDBJ databases">
        <authorList>
            <consortium name="Pathogen Informatics"/>
            <person name="Wu L."/>
            <person name="Ma J."/>
        </authorList>
    </citation>
    <scope>NUCLEOTIDE SEQUENCE [LARGE SCALE GENOMIC DNA]</scope>
    <source>
        <strain evidence="4 5">2789STDY5834858</strain>
    </source>
</reference>
<accession>A0ABP2ANP3</accession>
<keyword evidence="2" id="KW-0472">Membrane</keyword>
<keyword evidence="2" id="KW-0812">Transmembrane</keyword>
<feature type="domain" description="Zinc-ribbon" evidence="3">
    <location>
        <begin position="2"/>
        <end position="23"/>
    </location>
</feature>
<proteinExistence type="predicted"/>
<feature type="coiled-coil region" evidence="1">
    <location>
        <begin position="139"/>
        <end position="169"/>
    </location>
</feature>
<dbReference type="Proteomes" id="UP000095488">
    <property type="component" value="Unassembled WGS sequence"/>
</dbReference>
<sequence>MFCDNCGNEVENGSNFCPKCGAKFETKDQKTSPNEITGELDSEEVLRQILLSKSNEENNKEDLPLNKGKKSKKKKRAIIIIIIIAIIAGGSYGVINYTKKIDTQISKVNSDINSGNLTKANTDLQALENLGGPFVKGEVQTLTKNIQDAQNYAQDIEEINNAIANKDTDKATSLIKELEGKDLPTNIQQELAKCTSNLTTLMTQIENENLTNEKAKIEQQLQDVIGSISSTSSGYTISTMTPEDLTNTLNHYFTNSAKNTKIVILTDAQLAAINNAKGNTDLQDQIKSNLQTDYSGATNYIVGYNAGNENSVQKTTITVDGEPAYIVKYQNINDIGTDKYEVTFVSASGTVYTAEDIYNAMNSNKLSSEGYIFGYNGFLKTKQSIANDFKNSGYKSKDGMLTYSPS</sequence>
<organism evidence="4 5">
    <name type="scientific">Sarcina ventriculi</name>
    <name type="common">Clostridium ventriculi</name>
    <dbReference type="NCBI Taxonomy" id="1267"/>
    <lineage>
        <taxon>Bacteria</taxon>
        <taxon>Bacillati</taxon>
        <taxon>Bacillota</taxon>
        <taxon>Clostridia</taxon>
        <taxon>Eubacteriales</taxon>
        <taxon>Clostridiaceae</taxon>
        <taxon>Sarcina</taxon>
    </lineage>
</organism>
<protein>
    <submittedName>
        <fullName evidence="4">Predicted membrane protein</fullName>
    </submittedName>
</protein>
<comment type="caution">
    <text evidence="4">The sequence shown here is derived from an EMBL/GenBank/DDBJ whole genome shotgun (WGS) entry which is preliminary data.</text>
</comment>
<evidence type="ECO:0000259" key="3">
    <source>
        <dbReference type="Pfam" id="PF13240"/>
    </source>
</evidence>
<dbReference type="Pfam" id="PF13240">
    <property type="entry name" value="Zn_Ribbon_1"/>
    <property type="match status" value="1"/>
</dbReference>